<dbReference type="EMBL" id="UGRO01000002">
    <property type="protein sequence ID" value="SUA16760.1"/>
    <property type="molecule type" value="Genomic_DNA"/>
</dbReference>
<evidence type="ECO:0000313" key="1">
    <source>
        <dbReference type="EMBL" id="SUA16760.1"/>
    </source>
</evidence>
<organism evidence="1 2">
    <name type="scientific">Neisseria lactamica</name>
    <dbReference type="NCBI Taxonomy" id="486"/>
    <lineage>
        <taxon>Bacteria</taxon>
        <taxon>Pseudomonadati</taxon>
        <taxon>Pseudomonadota</taxon>
        <taxon>Betaproteobacteria</taxon>
        <taxon>Neisseriales</taxon>
        <taxon>Neisseriaceae</taxon>
        <taxon>Neisseria</taxon>
    </lineage>
</organism>
<name>A0A378VL03_NEILA</name>
<accession>A0A378VL03</accession>
<dbReference type="Proteomes" id="UP000254193">
    <property type="component" value="Unassembled WGS sequence"/>
</dbReference>
<proteinExistence type="predicted"/>
<gene>
    <name evidence="1" type="ORF">NCTC10616_00406</name>
</gene>
<dbReference type="AlphaFoldDB" id="A0A378VL03"/>
<keyword evidence="2" id="KW-1185">Reference proteome</keyword>
<sequence>MEILNISEKQMEKLIIDYLSLTGNFLKNSR</sequence>
<reference evidence="1 2" key="1">
    <citation type="submission" date="2018-06" db="EMBL/GenBank/DDBJ databases">
        <authorList>
            <consortium name="Pathogen Informatics"/>
            <person name="Doyle S."/>
        </authorList>
    </citation>
    <scope>NUCLEOTIDE SEQUENCE [LARGE SCALE GENOMIC DNA]</scope>
    <source>
        <strain evidence="1 2">NCTC10616</strain>
    </source>
</reference>
<protein>
    <submittedName>
        <fullName evidence="1">Uncharacterized protein</fullName>
    </submittedName>
</protein>
<evidence type="ECO:0000313" key="2">
    <source>
        <dbReference type="Proteomes" id="UP000254193"/>
    </source>
</evidence>